<dbReference type="InterPro" id="IPR001478">
    <property type="entry name" value="PDZ"/>
</dbReference>
<dbReference type="SUPFAM" id="SSF50156">
    <property type="entry name" value="PDZ domain-like"/>
    <property type="match status" value="2"/>
</dbReference>
<gene>
    <name evidence="3" type="ORF">TDUB1175_LOCUS10497</name>
</gene>
<reference evidence="3" key="1">
    <citation type="submission" date="2021-01" db="EMBL/GenBank/DDBJ databases">
        <authorList>
            <person name="Corre E."/>
            <person name="Pelletier E."/>
            <person name="Niang G."/>
            <person name="Scheremetjew M."/>
            <person name="Finn R."/>
            <person name="Kale V."/>
            <person name="Holt S."/>
            <person name="Cochrane G."/>
            <person name="Meng A."/>
            <person name="Brown T."/>
            <person name="Cohen L."/>
        </authorList>
    </citation>
    <scope>NUCLEOTIDE SEQUENCE</scope>
    <source>
        <strain evidence="3">CCMP147</strain>
    </source>
</reference>
<feature type="domain" description="PDZ" evidence="2">
    <location>
        <begin position="23"/>
        <end position="93"/>
    </location>
</feature>
<organism evidence="3">
    <name type="scientific">Pseudictyota dubia</name>
    <dbReference type="NCBI Taxonomy" id="2749911"/>
    <lineage>
        <taxon>Eukaryota</taxon>
        <taxon>Sar</taxon>
        <taxon>Stramenopiles</taxon>
        <taxon>Ochrophyta</taxon>
        <taxon>Bacillariophyta</taxon>
        <taxon>Mediophyceae</taxon>
        <taxon>Biddulphiophycidae</taxon>
        <taxon>Eupodiscales</taxon>
        <taxon>Odontellaceae</taxon>
        <taxon>Pseudictyota</taxon>
    </lineage>
</organism>
<evidence type="ECO:0000256" key="1">
    <source>
        <dbReference type="SAM" id="MobiDB-lite"/>
    </source>
</evidence>
<dbReference type="EMBL" id="HBED01021013">
    <property type="protein sequence ID" value="CAD8311708.1"/>
    <property type="molecule type" value="Transcribed_RNA"/>
</dbReference>
<proteinExistence type="predicted"/>
<evidence type="ECO:0000259" key="2">
    <source>
        <dbReference type="SMART" id="SM00228"/>
    </source>
</evidence>
<accession>A0A7R9Z9R8</accession>
<dbReference type="Gene3D" id="2.30.42.10">
    <property type="match status" value="2"/>
</dbReference>
<name>A0A7R9Z9R8_9STRA</name>
<dbReference type="SMART" id="SM00228">
    <property type="entry name" value="PDZ"/>
    <property type="match status" value="2"/>
</dbReference>
<dbReference type="InterPro" id="IPR036034">
    <property type="entry name" value="PDZ_sf"/>
</dbReference>
<feature type="region of interest" description="Disordered" evidence="1">
    <location>
        <begin position="248"/>
        <end position="274"/>
    </location>
</feature>
<evidence type="ECO:0000313" key="3">
    <source>
        <dbReference type="EMBL" id="CAD8311708.1"/>
    </source>
</evidence>
<feature type="domain" description="PDZ" evidence="2">
    <location>
        <begin position="147"/>
        <end position="218"/>
    </location>
</feature>
<dbReference type="AlphaFoldDB" id="A0A7R9Z9R8"/>
<sequence length="274" mass="29994">MTDVNEEEYISVTATKLCRDVAAGIGFKKQVRHCSEHMYISRITEDSIFASELAVGDEVLSIDVPVSAMDAVEVERLVRNSEGYVTITAVRECCQSSSSGGKRGSIVGKSKRRLLRRLHKVSGSSSDEEDCHIVTSTGQKLYRSTEAGVGFRRSIQQSRQRILIADIEEDSIFAGTDLCVDDEVLSVEVAADGRSANEVADMIRQSEGDITICVIPQYPAHKSEKSHSKVESKSSTWRGTLSKRSKMFRLKPSDSSTNTGLTVGTLGESAQFET</sequence>
<feature type="compositionally biased region" description="Polar residues" evidence="1">
    <location>
        <begin position="253"/>
        <end position="262"/>
    </location>
</feature>
<protein>
    <recommendedName>
        <fullName evidence="2">PDZ domain-containing protein</fullName>
    </recommendedName>
</protein>